<sequence>MKIGFITGARSEYGVMKNVIRSLAADDRFNVCIIATGMHFQKKYGYTVSEIENDNLAPVVPIPCYTEEQREKSVDFTSLITVLYNGLQPLSLDAVYLIGDRLEAYAAALAAHFLKIPVIHFAGGQITEGAVDNIYRYNISNISSLHLITNKYAYERLLQIPVIRQKDLYLVGSSAVDNIFSFSKEKHTVSEIDERLNNNEYVLITYHSQTIGANRIPLCLKATVNTVINKGLKVLVTYPNNDDGSDAIIQQIEEYKENDNVIIVPNLGMKNYYNAILNSLFVVGNSSSGIIEVPYFSKFTINVGNRQQGRNSPKSVLNVDDNPDKVSELIADVIDGKYSLPEQEYIYGTGNSISAIKQAIITRFMDN</sequence>
<evidence type="ECO:0000259" key="1">
    <source>
        <dbReference type="Pfam" id="PF02350"/>
    </source>
</evidence>
<dbReference type="GeneID" id="98067768"/>
<name>H1DCP1_9BACT</name>
<keyword evidence="3" id="KW-1185">Reference proteome</keyword>
<dbReference type="Gene3D" id="3.40.50.2000">
    <property type="entry name" value="Glycogen Phosphorylase B"/>
    <property type="match status" value="2"/>
</dbReference>
<dbReference type="GO" id="GO:0006047">
    <property type="term" value="P:UDP-N-acetylglucosamine metabolic process"/>
    <property type="evidence" value="ECO:0007669"/>
    <property type="project" value="InterPro"/>
</dbReference>
<evidence type="ECO:0000313" key="3">
    <source>
        <dbReference type="Proteomes" id="UP000004892"/>
    </source>
</evidence>
<dbReference type="HOGENOM" id="CLU_061127_0_0_10"/>
<reference evidence="2 3" key="1">
    <citation type="submission" date="2012-01" db="EMBL/GenBank/DDBJ databases">
        <title>The Genome Sequence of Odoribacter laneus YIT 12061.</title>
        <authorList>
            <consortium name="The Broad Institute Genome Sequencing Platform"/>
            <person name="Earl A."/>
            <person name="Ward D."/>
            <person name="Feldgarden M."/>
            <person name="Gevers D."/>
            <person name="Morotomi M."/>
            <person name="Young S.K."/>
            <person name="Zeng Q."/>
            <person name="Gargeya S."/>
            <person name="Fitzgerald M."/>
            <person name="Haas B."/>
            <person name="Abouelleil A."/>
            <person name="Alvarado L."/>
            <person name="Arachchi H.M."/>
            <person name="Berlin A."/>
            <person name="Chapman S.B."/>
            <person name="Gearin G."/>
            <person name="Goldberg J."/>
            <person name="Griggs A."/>
            <person name="Gujja S."/>
            <person name="Hansen M."/>
            <person name="Heiman D."/>
            <person name="Howarth C."/>
            <person name="Larimer J."/>
            <person name="Lui A."/>
            <person name="MacDonald P.J.P."/>
            <person name="McCowen C."/>
            <person name="Montmayeur A."/>
            <person name="Murphy C."/>
            <person name="Neiman D."/>
            <person name="Pearson M."/>
            <person name="Priest M."/>
            <person name="Roberts A."/>
            <person name="Saif S."/>
            <person name="Shea T."/>
            <person name="Sisk P."/>
            <person name="Stolte C."/>
            <person name="Sykes S."/>
            <person name="Wortman J."/>
            <person name="Nusbaum C."/>
            <person name="Birren B."/>
        </authorList>
    </citation>
    <scope>NUCLEOTIDE SEQUENCE [LARGE SCALE GENOMIC DNA]</scope>
    <source>
        <strain evidence="2 3">YIT 12061</strain>
    </source>
</reference>
<dbReference type="PANTHER" id="PTHR43174:SF3">
    <property type="entry name" value="UDP-N-ACETYLGLUCOSAMINE 2-EPIMERASE"/>
    <property type="match status" value="1"/>
</dbReference>
<evidence type="ECO:0000313" key="2">
    <source>
        <dbReference type="EMBL" id="EHP51096.1"/>
    </source>
</evidence>
<dbReference type="InterPro" id="IPR029767">
    <property type="entry name" value="WecB-like"/>
</dbReference>
<dbReference type="NCBIfam" id="TIGR03568">
    <property type="entry name" value="NeuC_NnaA"/>
    <property type="match status" value="1"/>
</dbReference>
<dbReference type="Proteomes" id="UP000004892">
    <property type="component" value="Unassembled WGS sequence"/>
</dbReference>
<feature type="domain" description="UDP-N-acetylglucosamine 2-epimerase" evidence="1">
    <location>
        <begin position="22"/>
        <end position="360"/>
    </location>
</feature>
<dbReference type="AlphaFoldDB" id="H1DCP1"/>
<proteinExistence type="predicted"/>
<dbReference type="RefSeq" id="WP_009135252.1">
    <property type="nucleotide sequence ID" value="NZ_JH594596.1"/>
</dbReference>
<dbReference type="InterPro" id="IPR020004">
    <property type="entry name" value="UDP-GlcNAc_Epase"/>
</dbReference>
<accession>H1DCP1</accession>
<dbReference type="SUPFAM" id="SSF53756">
    <property type="entry name" value="UDP-Glycosyltransferase/glycogen phosphorylase"/>
    <property type="match status" value="1"/>
</dbReference>
<organism evidence="2 3">
    <name type="scientific">Odoribacter laneus YIT 12061</name>
    <dbReference type="NCBI Taxonomy" id="742817"/>
    <lineage>
        <taxon>Bacteria</taxon>
        <taxon>Pseudomonadati</taxon>
        <taxon>Bacteroidota</taxon>
        <taxon>Bacteroidia</taxon>
        <taxon>Bacteroidales</taxon>
        <taxon>Odoribacteraceae</taxon>
        <taxon>Odoribacter</taxon>
    </lineage>
</organism>
<dbReference type="GO" id="GO:0004553">
    <property type="term" value="F:hydrolase activity, hydrolyzing O-glycosyl compounds"/>
    <property type="evidence" value="ECO:0007669"/>
    <property type="project" value="InterPro"/>
</dbReference>
<dbReference type="STRING" id="742817.HMPREF9449_00098"/>
<dbReference type="EMBL" id="ADMC01000001">
    <property type="protein sequence ID" value="EHP51096.1"/>
    <property type="molecule type" value="Genomic_DNA"/>
</dbReference>
<dbReference type="eggNOG" id="COG0381">
    <property type="taxonomic scope" value="Bacteria"/>
</dbReference>
<dbReference type="PATRIC" id="fig|742817.3.peg.101"/>
<dbReference type="InterPro" id="IPR003331">
    <property type="entry name" value="UDP_GlcNAc_Epimerase_2_dom"/>
</dbReference>
<comment type="caution">
    <text evidence="2">The sequence shown here is derived from an EMBL/GenBank/DDBJ whole genome shotgun (WGS) entry which is preliminary data.</text>
</comment>
<gene>
    <name evidence="2" type="ORF">HMPREF9449_00098</name>
</gene>
<dbReference type="PANTHER" id="PTHR43174">
    <property type="entry name" value="UDP-N-ACETYLGLUCOSAMINE 2-EPIMERASE"/>
    <property type="match status" value="1"/>
</dbReference>
<dbReference type="Pfam" id="PF02350">
    <property type="entry name" value="Epimerase_2"/>
    <property type="match status" value="1"/>
</dbReference>
<protein>
    <submittedName>
        <fullName evidence="2">UDP-N-acetyl-D-glucosamine 2-epimerase, UDP-hydrolysing</fullName>
    </submittedName>
</protein>